<keyword evidence="1" id="KW-0732">Signal</keyword>
<dbReference type="EMBL" id="BLLK01000045">
    <property type="protein sequence ID" value="GFH51357.1"/>
    <property type="molecule type" value="Genomic_DNA"/>
</dbReference>
<evidence type="ECO:0000259" key="2">
    <source>
        <dbReference type="Pfam" id="PF13460"/>
    </source>
</evidence>
<evidence type="ECO:0000313" key="3">
    <source>
        <dbReference type="EMBL" id="GFH51357.1"/>
    </source>
</evidence>
<feature type="signal peptide" evidence="1">
    <location>
        <begin position="1"/>
        <end position="17"/>
    </location>
</feature>
<dbReference type="AlphaFoldDB" id="A0AAD3CSF8"/>
<gene>
    <name evidence="3" type="ORF">CTEN210_07833</name>
</gene>
<dbReference type="Proteomes" id="UP001054902">
    <property type="component" value="Unassembled WGS sequence"/>
</dbReference>
<organism evidence="3 4">
    <name type="scientific">Chaetoceros tenuissimus</name>
    <dbReference type="NCBI Taxonomy" id="426638"/>
    <lineage>
        <taxon>Eukaryota</taxon>
        <taxon>Sar</taxon>
        <taxon>Stramenopiles</taxon>
        <taxon>Ochrophyta</taxon>
        <taxon>Bacillariophyta</taxon>
        <taxon>Coscinodiscophyceae</taxon>
        <taxon>Chaetocerotophycidae</taxon>
        <taxon>Chaetocerotales</taxon>
        <taxon>Chaetocerotaceae</taxon>
        <taxon>Chaetoceros</taxon>
    </lineage>
</organism>
<dbReference type="PANTHER" id="PTHR15020">
    <property type="entry name" value="FLAVIN REDUCTASE-RELATED"/>
    <property type="match status" value="1"/>
</dbReference>
<protein>
    <recommendedName>
        <fullName evidence="2">NAD(P)-binding domain-containing protein</fullName>
    </recommendedName>
</protein>
<dbReference type="InterPro" id="IPR036291">
    <property type="entry name" value="NAD(P)-bd_dom_sf"/>
</dbReference>
<reference evidence="3 4" key="1">
    <citation type="journal article" date="2021" name="Sci. Rep.">
        <title>The genome of the diatom Chaetoceros tenuissimus carries an ancient integrated fragment of an extant virus.</title>
        <authorList>
            <person name="Hongo Y."/>
            <person name="Kimura K."/>
            <person name="Takaki Y."/>
            <person name="Yoshida Y."/>
            <person name="Baba S."/>
            <person name="Kobayashi G."/>
            <person name="Nagasaki K."/>
            <person name="Hano T."/>
            <person name="Tomaru Y."/>
        </authorList>
    </citation>
    <scope>NUCLEOTIDE SEQUENCE [LARGE SCALE GENOMIC DNA]</scope>
    <source>
        <strain evidence="3 4">NIES-3715</strain>
    </source>
</reference>
<dbReference type="Pfam" id="PF13460">
    <property type="entry name" value="NAD_binding_10"/>
    <property type="match status" value="1"/>
</dbReference>
<feature type="chain" id="PRO_5041934460" description="NAD(P)-binding domain-containing protein" evidence="1">
    <location>
        <begin position="18"/>
        <end position="348"/>
    </location>
</feature>
<accession>A0AAD3CSF8</accession>
<sequence>MRSLLTLTLVLLQTADAFVSPVSIGKIAASSIPIHASSSASNDDNSSSMKRRDFVTASSTLISGLSFFPSSQPAFADDGTSISNNGPIVVIGANGRTGSECVGACNDRGIPVVATSRGGVYTGAYGTSNVRSKVCDVTNAGTISSAIEGSRAVIFAASASKQGGTPNAVDNLGLVNVAEACIKQNIPQLVIVSSGAVTKPDSPVFKFLNIFGKIMEEKIKGEDAVRALYAKNGSDKCTYCVIRPGGLTEEVGKGVSSLELNQGDVKSGRIARADVASLCIEATKYPSLTGATTFECYDGDTGKPLQSVGISNIMKQKNTSSSEVFMSGKERRGATFEEIFTGLEKDFS</sequence>
<feature type="domain" description="NAD(P)-binding" evidence="2">
    <location>
        <begin position="92"/>
        <end position="284"/>
    </location>
</feature>
<evidence type="ECO:0000313" key="4">
    <source>
        <dbReference type="Proteomes" id="UP001054902"/>
    </source>
</evidence>
<proteinExistence type="predicted"/>
<dbReference type="PANTHER" id="PTHR15020:SF11">
    <property type="entry name" value="OS06G0360300 PROTEIN"/>
    <property type="match status" value="1"/>
</dbReference>
<dbReference type="InterPro" id="IPR016040">
    <property type="entry name" value="NAD(P)-bd_dom"/>
</dbReference>
<keyword evidence="4" id="KW-1185">Reference proteome</keyword>
<dbReference type="Gene3D" id="3.40.50.720">
    <property type="entry name" value="NAD(P)-binding Rossmann-like Domain"/>
    <property type="match status" value="1"/>
</dbReference>
<name>A0AAD3CSF8_9STRA</name>
<dbReference type="SUPFAM" id="SSF51735">
    <property type="entry name" value="NAD(P)-binding Rossmann-fold domains"/>
    <property type="match status" value="1"/>
</dbReference>
<evidence type="ECO:0000256" key="1">
    <source>
        <dbReference type="SAM" id="SignalP"/>
    </source>
</evidence>
<comment type="caution">
    <text evidence="3">The sequence shown here is derived from an EMBL/GenBank/DDBJ whole genome shotgun (WGS) entry which is preliminary data.</text>
</comment>